<dbReference type="Proteomes" id="UP000316726">
    <property type="component" value="Chromosome 9"/>
</dbReference>
<dbReference type="PANTHER" id="PTHR40535">
    <property type="entry name" value="CHROMOSOME UNDETERMINED SCAFFOLD_9, WHOLE GENOME SHOTGUN SEQUENCE"/>
    <property type="match status" value="1"/>
</dbReference>
<accession>A0A5B8MT35</accession>
<gene>
    <name evidence="1" type="ORF">A3770_09p54620</name>
</gene>
<keyword evidence="2" id="KW-1185">Reference proteome</keyword>
<protein>
    <submittedName>
        <fullName evidence="1">Uncharacterized protein</fullName>
    </submittedName>
</protein>
<evidence type="ECO:0000313" key="1">
    <source>
        <dbReference type="EMBL" id="QDZ22944.1"/>
    </source>
</evidence>
<dbReference type="PANTHER" id="PTHR40535:SF1">
    <property type="entry name" value="CHROMOSOME UNDETERMINED SCAFFOLD_9, WHOLE GENOME SHOTGUN SEQUENCE"/>
    <property type="match status" value="1"/>
</dbReference>
<dbReference type="EMBL" id="CP031042">
    <property type="protein sequence ID" value="QDZ22944.1"/>
    <property type="molecule type" value="Genomic_DNA"/>
</dbReference>
<organism evidence="1 2">
    <name type="scientific">Chloropicon primus</name>
    <dbReference type="NCBI Taxonomy" id="1764295"/>
    <lineage>
        <taxon>Eukaryota</taxon>
        <taxon>Viridiplantae</taxon>
        <taxon>Chlorophyta</taxon>
        <taxon>Chloropicophyceae</taxon>
        <taxon>Chloropicales</taxon>
        <taxon>Chloropicaceae</taxon>
        <taxon>Chloropicon</taxon>
    </lineage>
</organism>
<sequence length="332" mass="36720">MALVSSLCFWEVSGVRNSPLETTTGEGKEVVKDFQQCDRDCRWTYGFYDESIVGTRVDRDGNEDEWFGEHCKCTRGGQAIGFLVERGMKKYFDENFWCGNFSTSNVCAMVLSSGEWRTTTRQAAEESDSGLHILHCGACGACSSPDDMMVLYNTKTFITSKMTKCSIKFSMPAVLGGTHDLEALRKCLYEENITLNDTNSFNPNPLAGPGPSCMDCWTDDIQCDAVHCKLQCIRKFFDPNNNGKFEECLKCDENTCGPGFIKCAGANRRSTGIVSDIERVSSQVCPVGHFTQCSKCMLGCVKGDDACVDKCKALPSCKNPKKLVRKSAFAKL</sequence>
<evidence type="ECO:0000313" key="2">
    <source>
        <dbReference type="Proteomes" id="UP000316726"/>
    </source>
</evidence>
<dbReference type="AlphaFoldDB" id="A0A5B8MT35"/>
<reference evidence="1 2" key="1">
    <citation type="submission" date="2018-07" db="EMBL/GenBank/DDBJ databases">
        <title>The complete nuclear genome of the prasinophyte Chloropicon primus (CCMP1205).</title>
        <authorList>
            <person name="Pombert J.-F."/>
            <person name="Otis C."/>
            <person name="Turmel M."/>
            <person name="Lemieux C."/>
        </authorList>
    </citation>
    <scope>NUCLEOTIDE SEQUENCE [LARGE SCALE GENOMIC DNA]</scope>
    <source>
        <strain evidence="1 2">CCMP1205</strain>
    </source>
</reference>
<proteinExistence type="predicted"/>
<name>A0A5B8MT35_9CHLO</name>
<dbReference type="OrthoDB" id="10261863at2759"/>